<dbReference type="RefSeq" id="WP_136487132.1">
    <property type="nucleotide sequence ID" value="NZ_CP076642.1"/>
</dbReference>
<gene>
    <name evidence="1" type="ORF">KNV97_05445</name>
</gene>
<dbReference type="KEGG" id="vos:KNV97_05445"/>
<evidence type="ECO:0000313" key="2">
    <source>
        <dbReference type="Proteomes" id="UP000694232"/>
    </source>
</evidence>
<evidence type="ECO:0000313" key="1">
    <source>
        <dbReference type="EMBL" id="QXO15850.1"/>
    </source>
</evidence>
<reference evidence="1" key="1">
    <citation type="submission" date="2021-06" db="EMBL/GenBank/DDBJ databases">
        <title>Vibrio nov. sp., novel gut bacterium isolated from Yellow Sea oyster.</title>
        <authorList>
            <person name="Muhammad N."/>
            <person name="Nguyen T.H."/>
            <person name="Lee Y.-J."/>
            <person name="Ko J."/>
            <person name="Kim S.-G."/>
        </authorList>
    </citation>
    <scope>NUCLEOTIDE SEQUENCE</scope>
    <source>
        <strain evidence="1">OG9-811</strain>
    </source>
</reference>
<dbReference type="Pfam" id="PF06945">
    <property type="entry name" value="DUF1289"/>
    <property type="match status" value="1"/>
</dbReference>
<dbReference type="InterPro" id="IPR010710">
    <property type="entry name" value="DUF1289"/>
</dbReference>
<dbReference type="Proteomes" id="UP000694232">
    <property type="component" value="Chromosome 2"/>
</dbReference>
<dbReference type="EMBL" id="CP076642">
    <property type="protein sequence ID" value="QXO15850.1"/>
    <property type="molecule type" value="Genomic_DNA"/>
</dbReference>
<proteinExistence type="predicted"/>
<dbReference type="AlphaFoldDB" id="A0A975U636"/>
<organism evidence="1 2">
    <name type="scientific">Vibrio ostreae</name>
    <dbReference type="NCBI Taxonomy" id="2841925"/>
    <lineage>
        <taxon>Bacteria</taxon>
        <taxon>Pseudomonadati</taxon>
        <taxon>Pseudomonadota</taxon>
        <taxon>Gammaproteobacteria</taxon>
        <taxon>Vibrionales</taxon>
        <taxon>Vibrionaceae</taxon>
        <taxon>Vibrio</taxon>
    </lineage>
</organism>
<sequence length="63" mass="7309">MKKQKSPCIDVCDFSGPKGWCTGCGRTREECQKWKTMKPYALNNMHKALRKRMSQINLMASKK</sequence>
<accession>A0A975U636</accession>
<protein>
    <submittedName>
        <fullName evidence="1">DUF1289 domain-containing protein</fullName>
    </submittedName>
</protein>
<keyword evidence="2" id="KW-1185">Reference proteome</keyword>
<name>A0A975U636_9VIBR</name>